<dbReference type="PANTHER" id="PTHR43719:SF28">
    <property type="entry name" value="PEROXIDE STRESS-ACTIVATED HISTIDINE KINASE MAK1-RELATED"/>
    <property type="match status" value="1"/>
</dbReference>
<feature type="modified residue" description="4-aspartylphosphate" evidence="2">
    <location>
        <position position="804"/>
    </location>
</feature>
<reference evidence="6 7" key="1">
    <citation type="submission" date="2014-06" db="EMBL/GenBank/DDBJ databases">
        <authorList>
            <person name="Swart Estienne"/>
        </authorList>
    </citation>
    <scope>NUCLEOTIDE SEQUENCE [LARGE SCALE GENOMIC DNA]</scope>
    <source>
        <strain evidence="6 7">130c</strain>
    </source>
</reference>
<feature type="transmembrane region" description="Helical" evidence="3">
    <location>
        <begin position="41"/>
        <end position="60"/>
    </location>
</feature>
<gene>
    <name evidence="6" type="primary">Contig13858.g14786</name>
    <name evidence="6" type="ORF">STYLEM_7188</name>
</gene>
<name>A0A078A7J3_STYLE</name>
<dbReference type="Pfam" id="PF00072">
    <property type="entry name" value="Response_reg"/>
    <property type="match status" value="1"/>
</dbReference>
<dbReference type="PRINTS" id="PR00344">
    <property type="entry name" value="BCTRLSENSOR"/>
</dbReference>
<feature type="transmembrane region" description="Helical" evidence="3">
    <location>
        <begin position="94"/>
        <end position="113"/>
    </location>
</feature>
<dbReference type="CDD" id="cd17546">
    <property type="entry name" value="REC_hyHK_CKI1_RcsC-like"/>
    <property type="match status" value="1"/>
</dbReference>
<dbReference type="Gene3D" id="3.40.50.2300">
    <property type="match status" value="1"/>
</dbReference>
<keyword evidence="3" id="KW-0472">Membrane</keyword>
<dbReference type="InParanoid" id="A0A078A7J3"/>
<protein>
    <submittedName>
        <fullName evidence="6">Multi-sensor hybrid histidine kinase</fullName>
    </submittedName>
</protein>
<dbReference type="SMART" id="SM00387">
    <property type="entry name" value="HATPase_c"/>
    <property type="match status" value="1"/>
</dbReference>
<organism evidence="6 7">
    <name type="scientific">Stylonychia lemnae</name>
    <name type="common">Ciliate</name>
    <dbReference type="NCBI Taxonomy" id="5949"/>
    <lineage>
        <taxon>Eukaryota</taxon>
        <taxon>Sar</taxon>
        <taxon>Alveolata</taxon>
        <taxon>Ciliophora</taxon>
        <taxon>Intramacronucleata</taxon>
        <taxon>Spirotrichea</taxon>
        <taxon>Stichotrichia</taxon>
        <taxon>Sporadotrichida</taxon>
        <taxon>Oxytrichidae</taxon>
        <taxon>Stylonychinae</taxon>
        <taxon>Stylonychia</taxon>
    </lineage>
</organism>
<feature type="domain" description="Histidine kinase" evidence="4">
    <location>
        <begin position="367"/>
        <end position="585"/>
    </location>
</feature>
<dbReference type="InterPro" id="IPR036890">
    <property type="entry name" value="HATPase_C_sf"/>
</dbReference>
<dbReference type="GO" id="GO:0000155">
    <property type="term" value="F:phosphorelay sensor kinase activity"/>
    <property type="evidence" value="ECO:0007669"/>
    <property type="project" value="InterPro"/>
</dbReference>
<dbReference type="SUPFAM" id="SSF55874">
    <property type="entry name" value="ATPase domain of HSP90 chaperone/DNA topoisomerase II/histidine kinase"/>
    <property type="match status" value="1"/>
</dbReference>
<dbReference type="PROSITE" id="PS50109">
    <property type="entry name" value="HIS_KIN"/>
    <property type="match status" value="1"/>
</dbReference>
<dbReference type="AlphaFoldDB" id="A0A078A7J3"/>
<dbReference type="SUPFAM" id="SSF52172">
    <property type="entry name" value="CheY-like"/>
    <property type="match status" value="1"/>
</dbReference>
<dbReference type="InterPro" id="IPR003594">
    <property type="entry name" value="HATPase_dom"/>
</dbReference>
<proteinExistence type="predicted"/>
<dbReference type="EMBL" id="CCKQ01006874">
    <property type="protein sequence ID" value="CDW78214.1"/>
    <property type="molecule type" value="Genomic_DNA"/>
</dbReference>
<dbReference type="SMART" id="SM00448">
    <property type="entry name" value="REC"/>
    <property type="match status" value="1"/>
</dbReference>
<sequence>MHQRINQLGFICMGQVWLASILYLSYHIYVEVNDGYNPEFQGIWITTVVMNVTILVHHLLGRKYKAIALHYSNVQAMVLFSCGYQQAISYNKDFQFFDRFLIILGYTASLAYISYCQKTLLFSFLITYCYLIARSWYWAKDLFTFGVSVGFFLAAFIFIYILARMFQHIERDKFQQKTNQNQLLKMFHNLIRRNHDGIIITQNEEIVFLNSQIFQIFNIEQAKDPNPENCDLLSDQTEEKLFLVEQFKKTTYEIQTQSVGQDEQCQQFQNIWEYILYRQEATKYSEYICCEDDKTVNGTYFQFHFMPKDTIDASEEEKTSKQLQVFSQIFQTGSKGLVMTTVRDMSRWLELEKQKTMSKMKTIAFASAAHEFRNPLNAITQSLELMNGLIDLSRGAKYYNIAKNCSNLMLYLVNDILDFSQLESKKFLLNLQDVFIQNTLDECISVLSFKAEEKGIDLNYEIDRRLPLYILVDQNRLRQILINLLSNGIKYTSSGYVKLQVKLDEENKLLKFNVIDTGVGIEVESQRRLFKAFTKIMKNREMNAQGCGLGLSISKLLAQALGGDISFESTYGQGSVFTLTLPFRVRDAGFNNDPDDSFRTDTNRSIIVKETSFKEFDVGSRTFQEETKSNLELINHINRDYDNINFNNLMMQFPQHKRQPTTLIYDNIPGAKLFKQSTLDRVDEYLKPTGHKLIDDVKTRNPSNATNIVPSDHNQIYHTGEDDGQDTALIMSEHGKSCNCAKILIVDDEPFNLIVLEGLLNQLGIYQIEKCFNGKEAQNKLVKNEFPKDLCGRDHSQYKLIITDNQMPIMTGTQLAKYVREEQQRSNINSNLKVVLLSGDYKPFKHSSESILFDGILLKPIKLIELQQVLSNYYKE</sequence>
<dbReference type="Pfam" id="PF02518">
    <property type="entry name" value="HATPase_c"/>
    <property type="match status" value="1"/>
</dbReference>
<dbReference type="Gene3D" id="1.10.287.130">
    <property type="match status" value="1"/>
</dbReference>
<accession>A0A078A7J3</accession>
<keyword evidence="6" id="KW-0418">Kinase</keyword>
<dbReference type="CDD" id="cd16922">
    <property type="entry name" value="HATPase_EvgS-ArcB-TorS-like"/>
    <property type="match status" value="1"/>
</dbReference>
<dbReference type="PROSITE" id="PS50110">
    <property type="entry name" value="RESPONSE_REGULATORY"/>
    <property type="match status" value="1"/>
</dbReference>
<dbReference type="InterPro" id="IPR036097">
    <property type="entry name" value="HisK_dim/P_sf"/>
</dbReference>
<dbReference type="FunFam" id="3.30.565.10:FF:000010">
    <property type="entry name" value="Sensor histidine kinase RcsC"/>
    <property type="match status" value="1"/>
</dbReference>
<keyword evidence="7" id="KW-1185">Reference proteome</keyword>
<evidence type="ECO:0000256" key="1">
    <source>
        <dbReference type="ARBA" id="ARBA00022553"/>
    </source>
</evidence>
<dbReference type="OMA" id="WNTYTSE"/>
<dbReference type="SUPFAM" id="SSF47384">
    <property type="entry name" value="Homodimeric domain of signal transducing histidine kinase"/>
    <property type="match status" value="1"/>
</dbReference>
<feature type="transmembrane region" description="Helical" evidence="3">
    <location>
        <begin position="7"/>
        <end position="29"/>
    </location>
</feature>
<feature type="transmembrane region" description="Helical" evidence="3">
    <location>
        <begin position="143"/>
        <end position="163"/>
    </location>
</feature>
<keyword evidence="6" id="KW-0808">Transferase</keyword>
<evidence type="ECO:0000256" key="2">
    <source>
        <dbReference type="PROSITE-ProRule" id="PRU00169"/>
    </source>
</evidence>
<dbReference type="InterPro" id="IPR004358">
    <property type="entry name" value="Sig_transdc_His_kin-like_C"/>
</dbReference>
<evidence type="ECO:0000259" key="4">
    <source>
        <dbReference type="PROSITE" id="PS50109"/>
    </source>
</evidence>
<dbReference type="OrthoDB" id="60033at2759"/>
<dbReference type="CDD" id="cd00082">
    <property type="entry name" value="HisKA"/>
    <property type="match status" value="1"/>
</dbReference>
<dbReference type="InterPro" id="IPR003661">
    <property type="entry name" value="HisK_dim/P_dom"/>
</dbReference>
<feature type="transmembrane region" description="Helical" evidence="3">
    <location>
        <begin position="67"/>
        <end position="88"/>
    </location>
</feature>
<dbReference type="PANTHER" id="PTHR43719">
    <property type="entry name" value="TWO-COMPONENT HISTIDINE KINASE"/>
    <property type="match status" value="1"/>
</dbReference>
<evidence type="ECO:0000259" key="5">
    <source>
        <dbReference type="PROSITE" id="PS50110"/>
    </source>
</evidence>
<dbReference type="Proteomes" id="UP000039865">
    <property type="component" value="Unassembled WGS sequence"/>
</dbReference>
<dbReference type="InterPro" id="IPR050956">
    <property type="entry name" value="2C_system_His_kinase"/>
</dbReference>
<keyword evidence="3" id="KW-0812">Transmembrane</keyword>
<dbReference type="SMART" id="SM00388">
    <property type="entry name" value="HisKA"/>
    <property type="match status" value="1"/>
</dbReference>
<evidence type="ECO:0000313" key="6">
    <source>
        <dbReference type="EMBL" id="CDW78214.1"/>
    </source>
</evidence>
<keyword evidence="3" id="KW-1133">Transmembrane helix</keyword>
<evidence type="ECO:0000256" key="3">
    <source>
        <dbReference type="SAM" id="Phobius"/>
    </source>
</evidence>
<feature type="domain" description="Response regulatory" evidence="5">
    <location>
        <begin position="742"/>
        <end position="874"/>
    </location>
</feature>
<evidence type="ECO:0000313" key="7">
    <source>
        <dbReference type="Proteomes" id="UP000039865"/>
    </source>
</evidence>
<keyword evidence="1 2" id="KW-0597">Phosphoprotein</keyword>
<dbReference type="InterPro" id="IPR011006">
    <property type="entry name" value="CheY-like_superfamily"/>
</dbReference>
<dbReference type="Gene3D" id="3.30.565.10">
    <property type="entry name" value="Histidine kinase-like ATPase, C-terminal domain"/>
    <property type="match status" value="1"/>
</dbReference>
<dbReference type="InterPro" id="IPR005467">
    <property type="entry name" value="His_kinase_dom"/>
</dbReference>
<dbReference type="Pfam" id="PF00512">
    <property type="entry name" value="HisKA"/>
    <property type="match status" value="1"/>
</dbReference>
<dbReference type="InterPro" id="IPR001789">
    <property type="entry name" value="Sig_transdc_resp-reg_receiver"/>
</dbReference>